<dbReference type="NCBIfam" id="TIGR03158">
    <property type="entry name" value="cas3_cyano"/>
    <property type="match status" value="1"/>
</dbReference>
<dbReference type="EMBL" id="QJKK01000002">
    <property type="protein sequence ID" value="RAL26157.1"/>
    <property type="molecule type" value="Genomic_DNA"/>
</dbReference>
<feature type="domain" description="Helicase ATP-binding" evidence="6">
    <location>
        <begin position="34"/>
        <end position="229"/>
    </location>
</feature>
<name>A0A364K791_9BACL</name>
<keyword evidence="1" id="KW-0547">Nucleotide-binding</keyword>
<sequence>MIRLKAERAYTYDVPFVGEIKPYAHQIVQLELVQQVIQKGQKAIIWNEAMTGAGKTLANYSYLTKKPRVKALGIYPVNELVKDQFESVHDKKSLPLSKWDEVAVWTAEELRKIRRPGQRKIEQLLETMGKSYRAVLSNPDHLMLIAQERLFSPKKGENPLLFYHLLQFNMQIFDEFHLYDISQVNFLVQWMALLDTISPNPHAFLLSSATPRKEFFQLASNLDLRIYRVQEEIEKWLDEKKPKRNGERIFLEPLQISIQPSMLDYWGTYEKILEQWHEVESYLKEYPQAKGLIILDSIHEAQMLAQELRGRGYDVGEVHGLSDRKQSRRELGKPITVATATVEVGVDFKGDIHKDFLIFEARNSGSFMQRLGRIGRGSREKPEIPLYVWAYVPYYVAENLKEYTNQQMSRKELQEMIVGTYRHFQSFYPYIQKVGGMNLVHHYHLLKRHHIDRETNQVVQAIQETVEKMYDEGFGSQNERYQRWKREKIIEPVIHFRGHNTMEGTLYPDKDPEELETFYPDIWFWDENIPGKIKKYDFNYLLRRRRVRFISKEEIIHRVKEYFHGAELEEILAELQKDRVLGYAEVLGIRDKAAKLYWKLPVIANRLKRRITRLDRLILEVEDSPELKEQLYSLFQSEEKKSWIVFFTPQSVKELRETLRLPPMFRIYPARNWQGREWSIAFNSDAFQLWSLLGETENGVF</sequence>
<dbReference type="GO" id="GO:0005829">
    <property type="term" value="C:cytosol"/>
    <property type="evidence" value="ECO:0007669"/>
    <property type="project" value="TreeGrafter"/>
</dbReference>
<dbReference type="InterPro" id="IPR001650">
    <property type="entry name" value="Helicase_C-like"/>
</dbReference>
<feature type="domain" description="Helicase C-terminal" evidence="7">
    <location>
        <begin position="278"/>
        <end position="424"/>
    </location>
</feature>
<dbReference type="InterPro" id="IPR014001">
    <property type="entry name" value="Helicase_ATP-bd"/>
</dbReference>
<dbReference type="InterPro" id="IPR011545">
    <property type="entry name" value="DEAD/DEAH_box_helicase_dom"/>
</dbReference>
<evidence type="ECO:0000256" key="5">
    <source>
        <dbReference type="ARBA" id="ARBA00038437"/>
    </source>
</evidence>
<reference evidence="8 9" key="2">
    <citation type="submission" date="2018-06" db="EMBL/GenBank/DDBJ databases">
        <authorList>
            <person name="Zhirakovskaya E."/>
        </authorList>
    </citation>
    <scope>NUCLEOTIDE SEQUENCE [LARGE SCALE GENOMIC DNA]</scope>
    <source>
        <strain evidence="8 9">FBKL4.011</strain>
    </source>
</reference>
<dbReference type="InterPro" id="IPR027417">
    <property type="entry name" value="P-loop_NTPase"/>
</dbReference>
<dbReference type="Gene3D" id="3.40.50.300">
    <property type="entry name" value="P-loop containing nucleotide triphosphate hydrolases"/>
    <property type="match status" value="2"/>
</dbReference>
<organism evidence="8 9">
    <name type="scientific">Thermoflavimicrobium daqui</name>
    <dbReference type="NCBI Taxonomy" id="2137476"/>
    <lineage>
        <taxon>Bacteria</taxon>
        <taxon>Bacillati</taxon>
        <taxon>Bacillota</taxon>
        <taxon>Bacilli</taxon>
        <taxon>Bacillales</taxon>
        <taxon>Thermoactinomycetaceae</taxon>
        <taxon>Thermoflavimicrobium</taxon>
    </lineage>
</organism>
<protein>
    <submittedName>
        <fullName evidence="8">Type I-D CRISPR-associated helicase Cas3</fullName>
    </submittedName>
</protein>
<dbReference type="GO" id="GO:0003676">
    <property type="term" value="F:nucleic acid binding"/>
    <property type="evidence" value="ECO:0007669"/>
    <property type="project" value="InterPro"/>
</dbReference>
<evidence type="ECO:0000256" key="3">
    <source>
        <dbReference type="ARBA" id="ARBA00022806"/>
    </source>
</evidence>
<evidence type="ECO:0000256" key="4">
    <source>
        <dbReference type="ARBA" id="ARBA00022840"/>
    </source>
</evidence>
<dbReference type="SUPFAM" id="SSF52540">
    <property type="entry name" value="P-loop containing nucleoside triphosphate hydrolases"/>
    <property type="match status" value="1"/>
</dbReference>
<evidence type="ECO:0000259" key="7">
    <source>
        <dbReference type="PROSITE" id="PS51194"/>
    </source>
</evidence>
<dbReference type="InterPro" id="IPR017575">
    <property type="entry name" value="CRISPR-assoc_helicase_Cas3"/>
</dbReference>
<dbReference type="GO" id="GO:0016787">
    <property type="term" value="F:hydrolase activity"/>
    <property type="evidence" value="ECO:0007669"/>
    <property type="project" value="UniProtKB-KW"/>
</dbReference>
<keyword evidence="3" id="KW-0347">Helicase</keyword>
<dbReference type="Proteomes" id="UP000251213">
    <property type="component" value="Unassembled WGS sequence"/>
</dbReference>
<comment type="similarity">
    <text evidence="5">Belongs to the DEAD box helicase family.</text>
</comment>
<dbReference type="PROSITE" id="PS51192">
    <property type="entry name" value="HELICASE_ATP_BIND_1"/>
    <property type="match status" value="1"/>
</dbReference>
<dbReference type="Pfam" id="PF00270">
    <property type="entry name" value="DEAD"/>
    <property type="match status" value="1"/>
</dbReference>
<reference evidence="8 9" key="1">
    <citation type="submission" date="2018-06" db="EMBL/GenBank/DDBJ databases">
        <title>Thermoflavimicrobium daqus sp. nov., a thermophilic microbe isolated from Moutai-flavour Daqu.</title>
        <authorList>
            <person name="Wang X."/>
            <person name="Zhou H."/>
        </authorList>
    </citation>
    <scope>NUCLEOTIDE SEQUENCE [LARGE SCALE GENOMIC DNA]</scope>
    <source>
        <strain evidence="8 9">FBKL4.011</strain>
    </source>
</reference>
<keyword evidence="2" id="KW-0378">Hydrolase</keyword>
<keyword evidence="4" id="KW-0067">ATP-binding</keyword>
<dbReference type="InterPro" id="IPR050079">
    <property type="entry name" value="DEAD_box_RNA_helicase"/>
</dbReference>
<dbReference type="RefSeq" id="WP_113657842.1">
    <property type="nucleotide sequence ID" value="NZ_KZ845664.1"/>
</dbReference>
<dbReference type="PANTHER" id="PTHR47959">
    <property type="entry name" value="ATP-DEPENDENT RNA HELICASE RHLE-RELATED"/>
    <property type="match status" value="1"/>
</dbReference>
<proteinExistence type="inferred from homology"/>
<evidence type="ECO:0000313" key="8">
    <source>
        <dbReference type="EMBL" id="RAL26157.1"/>
    </source>
</evidence>
<accession>A0A364K791</accession>
<dbReference type="PANTHER" id="PTHR47959:SF13">
    <property type="entry name" value="ATP-DEPENDENT RNA HELICASE RHLE"/>
    <property type="match status" value="1"/>
</dbReference>
<dbReference type="PROSITE" id="PS51194">
    <property type="entry name" value="HELICASE_CTER"/>
    <property type="match status" value="1"/>
</dbReference>
<dbReference type="OrthoDB" id="9810236at2"/>
<keyword evidence="9" id="KW-1185">Reference proteome</keyword>
<dbReference type="AlphaFoldDB" id="A0A364K791"/>
<evidence type="ECO:0000313" key="9">
    <source>
        <dbReference type="Proteomes" id="UP000251213"/>
    </source>
</evidence>
<gene>
    <name evidence="8" type="primary">cas3</name>
    <name evidence="8" type="ORF">DL897_03930</name>
</gene>
<evidence type="ECO:0000256" key="2">
    <source>
        <dbReference type="ARBA" id="ARBA00022801"/>
    </source>
</evidence>
<dbReference type="GO" id="GO:0003724">
    <property type="term" value="F:RNA helicase activity"/>
    <property type="evidence" value="ECO:0007669"/>
    <property type="project" value="TreeGrafter"/>
</dbReference>
<evidence type="ECO:0000259" key="6">
    <source>
        <dbReference type="PROSITE" id="PS51192"/>
    </source>
</evidence>
<evidence type="ECO:0000256" key="1">
    <source>
        <dbReference type="ARBA" id="ARBA00022741"/>
    </source>
</evidence>
<dbReference type="GO" id="GO:0005524">
    <property type="term" value="F:ATP binding"/>
    <property type="evidence" value="ECO:0007669"/>
    <property type="project" value="UniProtKB-KW"/>
</dbReference>
<comment type="caution">
    <text evidence="8">The sequence shown here is derived from an EMBL/GenBank/DDBJ whole genome shotgun (WGS) entry which is preliminary data.</text>
</comment>